<dbReference type="RefSeq" id="YP_010651854.1">
    <property type="nucleotide sequence ID" value="NC_070784.1"/>
</dbReference>
<organism evidence="2 4">
    <name type="scientific">Streptomyces phage TunaTartare</name>
    <dbReference type="NCBI Taxonomy" id="2848887"/>
    <lineage>
        <taxon>Viruses</taxon>
        <taxon>Duplodnaviria</taxon>
        <taxon>Heunggongvirae</taxon>
        <taxon>Uroviricota</taxon>
        <taxon>Caudoviricetes</taxon>
        <taxon>Stanwilliamsviridae</taxon>
        <taxon>Loccivirinae</taxon>
        <taxon>Faustvirus</taxon>
        <taxon>Faustvirus tunatartare</taxon>
    </lineage>
</organism>
<proteinExistence type="predicted"/>
<evidence type="ECO:0000313" key="4">
    <source>
        <dbReference type="Proteomes" id="UP000683399"/>
    </source>
</evidence>
<evidence type="ECO:0000313" key="2">
    <source>
        <dbReference type="EMBL" id="QWT29898.1"/>
    </source>
</evidence>
<dbReference type="Proteomes" id="UP000683399">
    <property type="component" value="Segment"/>
</dbReference>
<accession>A0A8F2E6H4</accession>
<dbReference type="GeneID" id="77927571"/>
<keyword evidence="1" id="KW-1133">Transmembrane helix</keyword>
<sequence length="78" mass="8113">MHWFVHCLLIHKGHIPKEIERTPAQIAPDINRGKAIAGTAGAIVVGGGLSALAIAVITIVGLFFVCIFWGIGVAIGAL</sequence>
<feature type="transmembrane region" description="Helical" evidence="1">
    <location>
        <begin position="51"/>
        <end position="77"/>
    </location>
</feature>
<dbReference type="EMBL" id="MW822145">
    <property type="protein sequence ID" value="QWT29898.1"/>
    <property type="molecule type" value="Genomic_DNA"/>
</dbReference>
<evidence type="ECO:0000313" key="3">
    <source>
        <dbReference type="EMBL" id="QWT30129.1"/>
    </source>
</evidence>
<keyword evidence="4" id="KW-1185">Reference proteome</keyword>
<protein>
    <submittedName>
        <fullName evidence="2">Membrane protein</fullName>
    </submittedName>
</protein>
<keyword evidence="1" id="KW-0812">Transmembrane</keyword>
<dbReference type="KEGG" id="vg:77927571"/>
<keyword evidence="1" id="KW-0472">Membrane</keyword>
<reference evidence="2 4" key="1">
    <citation type="submission" date="2021-03" db="EMBL/GenBank/DDBJ databases">
        <authorList>
            <person name="Alqahtani R."/>
            <person name="Behailu E."/>
            <person name="Cappabianca D.W."/>
            <person name="Csanadi-Schwartz K.M."/>
            <person name="Dalal A.S."/>
            <person name="Fahim M.S."/>
            <person name="Franklin J.M."/>
            <person name="Gluckman M.H."/>
            <person name="Levine C.J."/>
            <person name="Martin N."/>
            <person name="Milza N."/>
            <person name="Najmabadi R."/>
            <person name="Newman A.M."/>
            <person name="Pajunar M."/>
            <person name="Qalawee I."/>
            <person name="Rizvi A."/>
            <person name="Samuel A."/>
            <person name="Smith A."/>
            <person name="Swann F.E."/>
            <person name="Sweeney P."/>
            <person name="Torres N.R."/>
            <person name="Ventrone L."/>
            <person name="Ventura L."/>
            <person name="Wroe M."/>
            <person name="Acquaye N.A."/>
            <person name="Agnes T.J."/>
            <person name="Ahmed A."/>
            <person name="Ahmed S."/>
            <person name="Amodu B.A."/>
            <person name="Arefeayne N.F."/>
            <person name="Asamoah-Frimpong E.A."/>
            <person name="Attaran A."/>
            <person name="Barragan J.M."/>
            <person name="Baumgarten L.N."/>
            <person name="Berhane B."/>
            <person name="Beyene A."/>
            <person name="Bhattarai B."/>
            <person name="Biondokin D.V."/>
            <person name="Boone B.K."/>
            <person name="Burney S.Z."/>
            <person name="Cayanan J.T."/>
            <person name="Cesta G."/>
            <person name="Chang J."/>
            <person name="Chavez J."/>
            <person name="Chorbajian C."/>
            <person name="Christian S."/>
            <person name="Corns J.R."/>
            <person name="Corns N.R."/>
            <person name="Cowan J.T."/>
            <person name="Coyne C."/>
            <person name="Dadzie B."/>
            <person name="Datu D.V."/>
            <person name="Deng B.C."/>
            <person name="Der L."/>
            <person name="Dickerson K."/>
            <person name="Dozier E."/>
            <person name="Egbunine A.O."/>
            <person name="Farooq M."/>
            <person name="Fonge A.E."/>
            <person name="Ghomsi-Nono M.P."/>
            <person name="Giampietro H."/>
            <person name="Gunnison R.P."/>
            <person name="Han S.H."/>
            <person name="Hennigan A.J."/>
            <person name="Hong A.N."/>
            <person name="Ijomor E.C."/>
            <person name="Jalali A."/>
            <person name="Jamil T.Z."/>
            <person name="Jenkins C.R."/>
            <person name="Joseph M.A."/>
            <person name="Jowanowitch O.J."/>
            <person name="Kang D."/>
            <person name="Khan A."/>
            <person name="Khan Z.K."/>
            <person name="Kiewe T."/>
            <person name="Kjerulf A.B."/>
            <person name="Kolosey V."/>
            <person name="Kurup M."/>
            <person name="Lee V.H."/>
            <person name="Llontop-Maldonado V."/>
            <person name="Long P."/>
            <person name="Lu N."/>
            <person name="Majekodunmi A."/>
            <person name="Malik H.W."/>
            <person name="Marcellino S.C."/>
            <person name="Martinez L.A."/>
            <person name="Meher F.N."/>
            <person name="Michelin M.A."/>
            <person name="Mitchell K.G."/>
            <person name="Mullens W.J."/>
            <person name="Nwakama C."/>
            <person name="Nwosu F.T."/>
            <person name="Oboh E.C."/>
            <person name="Odujinrin O."/>
            <person name="Ogunsan O."/>
            <person name="O'Neill K."/>
            <person name="Oxlaj J.A."/>
            <person name="Patel A.K."/>
            <person name="Patel B.R."/>
            <person name="Pham Q."/>
            <person name="Porter J."/>
            <person name="Portes J."/>
            <person name="Prokopenko A."/>
            <person name="Quraishi M."/>
            <person name="Qureshi M."/>
            <person name="Rivera A."/>
            <person name="Rubalsky V."/>
            <person name="Saikali Y."/>
            <person name="Saqaf K."/>
            <person name="Saroya S.R."/>
            <person name="Seas A."/>
            <person name="Shadrick R.E."/>
            <person name="Sharda N."/>
            <person name="Sigindere M.T."/>
            <person name="Simbi V.G."/>
            <person name="Thuzar C."/>
            <person name="Tran K."/>
            <person name="Tran V.D."/>
            <person name="Trang W."/>
            <person name="Vaishnav N."/>
            <person name="Vuong K."/>
            <person name="Walker C."/>
            <person name="Wallace S.A."/>
            <person name="Warfield J.C."/>
            <person name="Wikina T."/>
            <person name="Wobbeking F.T."/>
            <person name="Worrent L.D."/>
            <person name="Yan T."/>
            <person name="Zehra A."/>
            <person name="Avazpour P."/>
            <person name="Kim F.M."/>
            <person name="Mason K."/>
            <person name="Nguyen D.A."/>
            <person name="Pettit S.M."/>
            <person name="Zhou O.J."/>
            <person name="Brissett D.L."/>
            <person name="Gualtieri C."/>
            <person name="Hufford T.M."/>
            <person name="Ko J.M."/>
            <person name="Novak J.K."/>
            <person name="Smith Z.M."/>
            <person name="Mayer-Bacon C."/>
            <person name="Erill I."/>
            <person name="Caruso S.M."/>
            <person name="Garlena R.A."/>
            <person name="Russell D.A."/>
            <person name="Pope W.H."/>
            <person name="Jacobs-Sera D."/>
            <person name="Hatfull G.F."/>
        </authorList>
    </citation>
    <scope>NUCLEOTIDE SEQUENCE [LARGE SCALE GENOMIC DNA]</scope>
</reference>
<name>A0A8F2E6H4_9CAUD</name>
<gene>
    <name evidence="2" type="primary">2</name>
    <name evidence="3" type="synonym">267</name>
    <name evidence="2" type="ORF">SEA_TUNATARTARE_2</name>
    <name evidence="3" type="ORF">SEA_TUNATARTARE_267</name>
</gene>
<evidence type="ECO:0000256" key="1">
    <source>
        <dbReference type="SAM" id="Phobius"/>
    </source>
</evidence>
<dbReference type="EMBL" id="MW822145">
    <property type="protein sequence ID" value="QWT30129.1"/>
    <property type="molecule type" value="Genomic_DNA"/>
</dbReference>